<name>X0MBK5_FUSOX</name>
<reference evidence="1" key="2">
    <citation type="submission" date="2012-05" db="EMBL/GenBank/DDBJ databases">
        <title>The Genome Annotation of Fusarium oxysporum Cotton.</title>
        <authorList>
            <consortium name="The Broad Institute Genomics Platform"/>
            <person name="Ma L.-J."/>
            <person name="Corby-Kistler H."/>
            <person name="Broz K."/>
            <person name="Gale L.R."/>
            <person name="Jonkers W."/>
            <person name="O'Donnell K."/>
            <person name="Ploetz R."/>
            <person name="Steinberg C."/>
            <person name="Schwartz D.C."/>
            <person name="VanEtten H."/>
            <person name="Zhou S."/>
            <person name="Young S.K."/>
            <person name="Zeng Q."/>
            <person name="Gargeya S."/>
            <person name="Fitzgerald M."/>
            <person name="Abouelleil A."/>
            <person name="Alvarado L."/>
            <person name="Chapman S.B."/>
            <person name="Gainer-Dewar J."/>
            <person name="Goldberg J."/>
            <person name="Griggs A."/>
            <person name="Gujja S."/>
            <person name="Hansen M."/>
            <person name="Howarth C."/>
            <person name="Imamovic A."/>
            <person name="Ireland A."/>
            <person name="Larimer J."/>
            <person name="McCowan C."/>
            <person name="Murphy C."/>
            <person name="Pearson M."/>
            <person name="Poon T.W."/>
            <person name="Priest M."/>
            <person name="Roberts A."/>
            <person name="Saif S."/>
            <person name="Shea T."/>
            <person name="Sykes S."/>
            <person name="Wortman J."/>
            <person name="Nusbaum C."/>
            <person name="Birren B."/>
        </authorList>
    </citation>
    <scope>NUCLEOTIDE SEQUENCE</scope>
    <source>
        <strain evidence="1">25433</strain>
    </source>
</reference>
<proteinExistence type="predicted"/>
<dbReference type="AlphaFoldDB" id="X0MBK5"/>
<reference evidence="1" key="1">
    <citation type="submission" date="2011-11" db="EMBL/GenBank/DDBJ databases">
        <title>The Genome Sequence of Fusarium oxysporum Cotton.</title>
        <authorList>
            <consortium name="The Broad Institute Genome Sequencing Platform"/>
            <person name="Ma L.-J."/>
            <person name="Gale L.R."/>
            <person name="Schwartz D.C."/>
            <person name="Zhou S."/>
            <person name="Corby-Kistler H."/>
            <person name="Young S.K."/>
            <person name="Zeng Q."/>
            <person name="Gargeya S."/>
            <person name="Fitzgerald M."/>
            <person name="Haas B."/>
            <person name="Abouelleil A."/>
            <person name="Alvarado L."/>
            <person name="Arachchi H.M."/>
            <person name="Berlin A."/>
            <person name="Brown A."/>
            <person name="Chapman S.B."/>
            <person name="Chen Z."/>
            <person name="Dunbar C."/>
            <person name="Freedman E."/>
            <person name="Gearin G."/>
            <person name="Goldberg J."/>
            <person name="Griggs A."/>
            <person name="Gujja S."/>
            <person name="Heiman D."/>
            <person name="Howarth C."/>
            <person name="Larson L."/>
            <person name="Lui A."/>
            <person name="MacDonald P.J.P."/>
            <person name="Montmayeur A."/>
            <person name="Murphy C."/>
            <person name="Neiman D."/>
            <person name="Pearson M."/>
            <person name="Priest M."/>
            <person name="Roberts A."/>
            <person name="Saif S."/>
            <person name="Shea T."/>
            <person name="Shenoy N."/>
            <person name="Sisk P."/>
            <person name="Stolte C."/>
            <person name="Sykes S."/>
            <person name="Wortman J."/>
            <person name="Nusbaum C."/>
            <person name="Birren B."/>
        </authorList>
    </citation>
    <scope>NUCLEOTIDE SEQUENCE [LARGE SCALE GENOMIC DNA]</scope>
    <source>
        <strain evidence="1">25433</strain>
    </source>
</reference>
<organism evidence="1">
    <name type="scientific">Fusarium oxysporum f. sp. vasinfectum 25433</name>
    <dbReference type="NCBI Taxonomy" id="1089449"/>
    <lineage>
        <taxon>Eukaryota</taxon>
        <taxon>Fungi</taxon>
        <taxon>Dikarya</taxon>
        <taxon>Ascomycota</taxon>
        <taxon>Pezizomycotina</taxon>
        <taxon>Sordariomycetes</taxon>
        <taxon>Hypocreomycetidae</taxon>
        <taxon>Hypocreales</taxon>
        <taxon>Nectriaceae</taxon>
        <taxon>Fusarium</taxon>
        <taxon>Fusarium oxysporum species complex</taxon>
    </lineage>
</organism>
<dbReference type="HOGENOM" id="CLU_2704881_0_0_1"/>
<dbReference type="EMBL" id="JH657978">
    <property type="protein sequence ID" value="EXM18000.1"/>
    <property type="molecule type" value="Genomic_DNA"/>
</dbReference>
<dbReference type="InterPro" id="IPR029058">
    <property type="entry name" value="AB_hydrolase_fold"/>
</dbReference>
<accession>X0MBK5</accession>
<dbReference type="Proteomes" id="UP000030701">
    <property type="component" value="Unassembled WGS sequence"/>
</dbReference>
<sequence length="73" mass="8242">MMGPEGYVKKISELTDFDFSAAETRGFYWHLGVNDQMDHLDQIGVYIEQGTGDLMQEMYLNIANLITRLPVGG</sequence>
<gene>
    <name evidence="1" type="ORF">FOTG_13852</name>
</gene>
<protein>
    <submittedName>
        <fullName evidence="1">Uncharacterized protein</fullName>
    </submittedName>
</protein>
<dbReference type="Gene3D" id="3.40.50.1820">
    <property type="entry name" value="alpha/beta hydrolase"/>
    <property type="match status" value="1"/>
</dbReference>
<evidence type="ECO:0000313" key="1">
    <source>
        <dbReference type="EMBL" id="EXM18000.1"/>
    </source>
</evidence>